<evidence type="ECO:0000259" key="2">
    <source>
        <dbReference type="PROSITE" id="PS51084"/>
    </source>
</evidence>
<sequence length="134" mass="14952">MCGFRLNARLEADSRLVSILGLCQLRLMNDSRWPWFLLVPQRAEAEEIYHLTPLDQTLLTFEAGETARALKRVTECDKINIGALGNQVRQLHLHVIARSSGDTGWPGPVWGVGKAEPYDTNSANALIEAIIKEI</sequence>
<feature type="domain" description="HIT" evidence="2">
    <location>
        <begin position="37"/>
        <end position="105"/>
    </location>
</feature>
<dbReference type="InterPro" id="IPR011146">
    <property type="entry name" value="HIT-like"/>
</dbReference>
<dbReference type="EMBL" id="JAPJZH010000021">
    <property type="protein sequence ID" value="MDA4848277.1"/>
    <property type="molecule type" value="Genomic_DNA"/>
</dbReference>
<comment type="caution">
    <text evidence="3">The sequence shown here is derived from an EMBL/GenBank/DDBJ whole genome shotgun (WGS) entry which is preliminary data.</text>
</comment>
<comment type="caution">
    <text evidence="1">Lacks conserved residue(s) required for the propagation of feature annotation.</text>
</comment>
<proteinExistence type="predicted"/>
<keyword evidence="4" id="KW-1185">Reference proteome</keyword>
<evidence type="ECO:0000313" key="3">
    <source>
        <dbReference type="EMBL" id="MDA4848277.1"/>
    </source>
</evidence>
<dbReference type="Pfam" id="PF01230">
    <property type="entry name" value="HIT"/>
    <property type="match status" value="1"/>
</dbReference>
<gene>
    <name evidence="3" type="ORF">OOZ53_23165</name>
</gene>
<dbReference type="Proteomes" id="UP001148313">
    <property type="component" value="Unassembled WGS sequence"/>
</dbReference>
<dbReference type="SUPFAM" id="SSF54197">
    <property type="entry name" value="HIT-like"/>
    <property type="match status" value="1"/>
</dbReference>
<dbReference type="Gene3D" id="3.30.428.10">
    <property type="entry name" value="HIT-like"/>
    <property type="match status" value="1"/>
</dbReference>
<dbReference type="RefSeq" id="WP_271092135.1">
    <property type="nucleotide sequence ID" value="NZ_JAPJZH010000021.1"/>
</dbReference>
<dbReference type="InterPro" id="IPR036265">
    <property type="entry name" value="HIT-like_sf"/>
</dbReference>
<protein>
    <submittedName>
        <fullName evidence="3">HIT family protein</fullName>
    </submittedName>
</protein>
<evidence type="ECO:0000256" key="1">
    <source>
        <dbReference type="PROSITE-ProRule" id="PRU00464"/>
    </source>
</evidence>
<reference evidence="3" key="1">
    <citation type="submission" date="2022-11" db="EMBL/GenBank/DDBJ databases">
        <title>Hoeflea poritis sp. nov., isolated from scleractinian coral Porites lutea.</title>
        <authorList>
            <person name="Zhang G."/>
            <person name="Wei Q."/>
            <person name="Cai L."/>
        </authorList>
    </citation>
    <scope>NUCLEOTIDE SEQUENCE</scope>
    <source>
        <strain evidence="3">E7-10</strain>
    </source>
</reference>
<evidence type="ECO:0000313" key="4">
    <source>
        <dbReference type="Proteomes" id="UP001148313"/>
    </source>
</evidence>
<accession>A0ABT4VU96</accession>
<name>A0ABT4VU96_9HYPH</name>
<dbReference type="PROSITE" id="PS51084">
    <property type="entry name" value="HIT_2"/>
    <property type="match status" value="1"/>
</dbReference>
<dbReference type="InterPro" id="IPR026026">
    <property type="entry name" value="HIT_Hint"/>
</dbReference>
<organism evidence="3 4">
    <name type="scientific">Hoeflea poritis</name>
    <dbReference type="NCBI Taxonomy" id="2993659"/>
    <lineage>
        <taxon>Bacteria</taxon>
        <taxon>Pseudomonadati</taxon>
        <taxon>Pseudomonadota</taxon>
        <taxon>Alphaproteobacteria</taxon>
        <taxon>Hyphomicrobiales</taxon>
        <taxon>Rhizobiaceae</taxon>
        <taxon>Hoeflea</taxon>
    </lineage>
</organism>
<dbReference type="PIRSF" id="PIRSF000714">
    <property type="entry name" value="HIT"/>
    <property type="match status" value="1"/>
</dbReference>